<evidence type="ECO:0000256" key="8">
    <source>
        <dbReference type="ARBA" id="ARBA00066752"/>
    </source>
</evidence>
<dbReference type="InterPro" id="IPR008978">
    <property type="entry name" value="HSP20-like_chaperone"/>
</dbReference>
<dbReference type="SUPFAM" id="SSF52540">
    <property type="entry name" value="P-loop containing nucleoside triphosphate hydrolases"/>
    <property type="match status" value="1"/>
</dbReference>
<evidence type="ECO:0000256" key="2">
    <source>
        <dbReference type="ARBA" id="ARBA00022741"/>
    </source>
</evidence>
<dbReference type="CDD" id="cd02035">
    <property type="entry name" value="ArsA"/>
    <property type="match status" value="1"/>
</dbReference>
<comment type="function">
    <text evidence="7">Anion-transporting ATPase. Catalyzes the extrusion of arsenite.</text>
</comment>
<sequence length="391" mass="44575">MRVLLYTGKGGVGKTSVSAATALRCADLGYRTLVMSTDPAHSLADAFALPIGSAPTPLADNLFGLEIDPFREIEANWATVKDYLVTLFASQGVGDIVAEELSILPGMDELFSLLKIRQFYEQRAYDVIVVDCAPTGATLRLLHFPEMIGWYMRRLFHVERKIVGTIRRFRDELFSVPLPGDEVYETVERLYQRVSEMKAVLADPEVTSVRLVLNPEKMVIEETRRAYTYLNLFGFVCDAVVANKVLPDEVTDRYFAQWKASQQRYLDEVEASFGDLPIFKVRLYEREVVGVDALRRMANDLFGDRDPTERFAAVEPFRIQKRGDDYWLEMRLPFAQKGEIQLWRKGDELIVRVSAIKRHLVLPHVLAKRQVRDAKLDGAWLKVRFTDEASG</sequence>
<dbReference type="PANTHER" id="PTHR10803">
    <property type="entry name" value="ARSENICAL PUMP-DRIVING ATPASE ARSENITE-TRANSLOCATING ATPASE"/>
    <property type="match status" value="1"/>
</dbReference>
<evidence type="ECO:0000313" key="11">
    <source>
        <dbReference type="EMBL" id="GBC99874.1"/>
    </source>
</evidence>
<dbReference type="Gene3D" id="2.60.40.790">
    <property type="match status" value="1"/>
</dbReference>
<dbReference type="Proteomes" id="UP000236173">
    <property type="component" value="Unassembled WGS sequence"/>
</dbReference>
<dbReference type="NCBIfam" id="TIGR00345">
    <property type="entry name" value="GET3_arsA_TRC40"/>
    <property type="match status" value="1"/>
</dbReference>
<comment type="caution">
    <text evidence="11">The sequence shown here is derived from an EMBL/GenBank/DDBJ whole genome shotgun (WGS) entry which is preliminary data.</text>
</comment>
<keyword evidence="5" id="KW-1278">Translocase</keyword>
<dbReference type="AlphaFoldDB" id="A0A2H5XFC0"/>
<dbReference type="Gene3D" id="3.40.50.300">
    <property type="entry name" value="P-loop containing nucleotide triphosphate hydrolases"/>
    <property type="match status" value="1"/>
</dbReference>
<comment type="similarity">
    <text evidence="1">Belongs to the arsA ATPase family.</text>
</comment>
<organism evidence="11 12">
    <name type="scientific">Candidatus Fervidibacter japonicus</name>
    <dbReference type="NCBI Taxonomy" id="2035412"/>
    <lineage>
        <taxon>Bacteria</taxon>
        <taxon>Candidatus Fervidibacterota</taxon>
        <taxon>Candidatus Fervidibacter</taxon>
    </lineage>
</organism>
<name>A0A2H5XFC0_9BACT</name>
<evidence type="ECO:0000256" key="5">
    <source>
        <dbReference type="ARBA" id="ARBA00022967"/>
    </source>
</evidence>
<evidence type="ECO:0000256" key="7">
    <source>
        <dbReference type="ARBA" id="ARBA00059736"/>
    </source>
</evidence>
<keyword evidence="4" id="KW-0059">Arsenical resistance</keyword>
<dbReference type="GO" id="GO:0005524">
    <property type="term" value="F:ATP binding"/>
    <property type="evidence" value="ECO:0007669"/>
    <property type="project" value="UniProtKB-KW"/>
</dbReference>
<feature type="domain" description="ArsA/GET3 Anion-transporting ATPase-like" evidence="9">
    <location>
        <begin position="1"/>
        <end position="302"/>
    </location>
</feature>
<dbReference type="EMBL" id="BEHT01000041">
    <property type="protein sequence ID" value="GBC99874.1"/>
    <property type="molecule type" value="Genomic_DNA"/>
</dbReference>
<dbReference type="InterPro" id="IPR027417">
    <property type="entry name" value="P-loop_NTPase"/>
</dbReference>
<dbReference type="Pfam" id="PF02374">
    <property type="entry name" value="ArsA_ATPase"/>
    <property type="match status" value="1"/>
</dbReference>
<evidence type="ECO:0000259" key="10">
    <source>
        <dbReference type="Pfam" id="PF17886"/>
    </source>
</evidence>
<keyword evidence="11" id="KW-0378">Hydrolase</keyword>
<evidence type="ECO:0000259" key="9">
    <source>
        <dbReference type="Pfam" id="PF02374"/>
    </source>
</evidence>
<dbReference type="FunFam" id="3.40.50.300:FF:001801">
    <property type="entry name" value="Putative arsenical pump-driving ATPase"/>
    <property type="match status" value="1"/>
</dbReference>
<keyword evidence="3" id="KW-0067">ATP-binding</keyword>
<dbReference type="PANTHER" id="PTHR10803:SF3">
    <property type="entry name" value="ATPASE GET3"/>
    <property type="match status" value="1"/>
</dbReference>
<dbReference type="GO" id="GO:0016887">
    <property type="term" value="F:ATP hydrolysis activity"/>
    <property type="evidence" value="ECO:0007669"/>
    <property type="project" value="InterPro"/>
</dbReference>
<evidence type="ECO:0000256" key="6">
    <source>
        <dbReference type="ARBA" id="ARBA00052296"/>
    </source>
</evidence>
<keyword evidence="2" id="KW-0547">Nucleotide-binding</keyword>
<evidence type="ECO:0000256" key="4">
    <source>
        <dbReference type="ARBA" id="ARBA00022849"/>
    </source>
</evidence>
<feature type="domain" description="ArsA HSP20-like" evidence="10">
    <location>
        <begin position="324"/>
        <end position="385"/>
    </location>
</feature>
<dbReference type="EC" id="7.3.2.7" evidence="8"/>
<evidence type="ECO:0000256" key="1">
    <source>
        <dbReference type="ARBA" id="ARBA00011040"/>
    </source>
</evidence>
<evidence type="ECO:0000256" key="3">
    <source>
        <dbReference type="ARBA" id="ARBA00022840"/>
    </source>
</evidence>
<reference evidence="12" key="1">
    <citation type="submission" date="2017-09" db="EMBL/GenBank/DDBJ databases">
        <title>Metaegenomics of thermophilic ammonia-oxidizing enrichment culture.</title>
        <authorList>
            <person name="Kato S."/>
            <person name="Suzuki K."/>
        </authorList>
    </citation>
    <scope>NUCLEOTIDE SEQUENCE [LARGE SCALE GENOMIC DNA]</scope>
</reference>
<protein>
    <recommendedName>
        <fullName evidence="8">arsenite-transporting ATPase</fullName>
        <ecNumber evidence="8">7.3.2.7</ecNumber>
    </recommendedName>
</protein>
<dbReference type="InterPro" id="IPR025723">
    <property type="entry name" value="ArsA/GET3_ATPase-like"/>
</dbReference>
<gene>
    <name evidence="11" type="primary">arsA</name>
    <name evidence="11" type="ORF">HRbin17_02406</name>
</gene>
<proteinExistence type="inferred from homology"/>
<dbReference type="Pfam" id="PF17886">
    <property type="entry name" value="ArsA_HSP20"/>
    <property type="match status" value="1"/>
</dbReference>
<evidence type="ECO:0000313" key="12">
    <source>
        <dbReference type="Proteomes" id="UP000236173"/>
    </source>
</evidence>
<accession>A0A2H5XFC0</accession>
<comment type="catalytic activity">
    <reaction evidence="6">
        <text>arsenite(in) + ATP + H2O = arsenite(out) + ADP + phosphate + H(+)</text>
        <dbReference type="Rhea" id="RHEA:11348"/>
        <dbReference type="ChEBI" id="CHEBI:15377"/>
        <dbReference type="ChEBI" id="CHEBI:15378"/>
        <dbReference type="ChEBI" id="CHEBI:29242"/>
        <dbReference type="ChEBI" id="CHEBI:30616"/>
        <dbReference type="ChEBI" id="CHEBI:43474"/>
        <dbReference type="ChEBI" id="CHEBI:456216"/>
        <dbReference type="EC" id="7.3.2.7"/>
    </reaction>
</comment>
<dbReference type="InterPro" id="IPR016300">
    <property type="entry name" value="ATPase_ArsA/GET3"/>
</dbReference>
<dbReference type="InterPro" id="IPR040612">
    <property type="entry name" value="ArsA_HSP20-like"/>
</dbReference>
<dbReference type="GO" id="GO:0015446">
    <property type="term" value="F:ATPase-coupled arsenite transmembrane transporter activity"/>
    <property type="evidence" value="ECO:0007669"/>
    <property type="project" value="UniProtKB-EC"/>
</dbReference>